<feature type="transmembrane region" description="Helical" evidence="16">
    <location>
        <begin position="54"/>
        <end position="77"/>
    </location>
</feature>
<keyword evidence="6 16" id="KW-0808">Transferase</keyword>
<dbReference type="Pfam" id="PF01098">
    <property type="entry name" value="FTSW_RODA_SPOVE"/>
    <property type="match status" value="1"/>
</dbReference>
<dbReference type="EMBL" id="FOYU01000001">
    <property type="protein sequence ID" value="SFR46481.1"/>
    <property type="molecule type" value="Genomic_DNA"/>
</dbReference>
<comment type="similarity">
    <text evidence="14 16">Belongs to the SEDS family. FtsW subfamily.</text>
</comment>
<evidence type="ECO:0000256" key="9">
    <source>
        <dbReference type="ARBA" id="ARBA00022984"/>
    </source>
</evidence>
<evidence type="ECO:0000256" key="5">
    <source>
        <dbReference type="ARBA" id="ARBA00022676"/>
    </source>
</evidence>
<evidence type="ECO:0000256" key="6">
    <source>
        <dbReference type="ARBA" id="ARBA00022679"/>
    </source>
</evidence>
<dbReference type="InterPro" id="IPR013437">
    <property type="entry name" value="FtsW"/>
</dbReference>
<accession>A0A1I6GWM8</accession>
<gene>
    <name evidence="16" type="primary">ftsW</name>
    <name evidence="17" type="ORF">SAMN04488070_1302</name>
</gene>
<evidence type="ECO:0000256" key="10">
    <source>
        <dbReference type="ARBA" id="ARBA00022989"/>
    </source>
</evidence>
<protein>
    <recommendedName>
        <fullName evidence="16">Probable peptidoglycan glycosyltransferase FtsW</fullName>
        <shortName evidence="16">PGT</shortName>
        <ecNumber evidence="16">2.4.99.28</ecNumber>
    </recommendedName>
    <alternativeName>
        <fullName evidence="16">Cell division protein FtsW</fullName>
    </alternativeName>
    <alternativeName>
        <fullName evidence="16">Cell wall polymerase</fullName>
    </alternativeName>
    <alternativeName>
        <fullName evidence="16">Peptidoglycan polymerase</fullName>
        <shortName evidence="16">PG polymerase</shortName>
    </alternativeName>
</protein>
<dbReference type="GO" id="GO:0071555">
    <property type="term" value="P:cell wall organization"/>
    <property type="evidence" value="ECO:0007669"/>
    <property type="project" value="UniProtKB-KW"/>
</dbReference>
<feature type="transmembrane region" description="Helical" evidence="16">
    <location>
        <begin position="116"/>
        <end position="135"/>
    </location>
</feature>
<reference evidence="18" key="1">
    <citation type="submission" date="2016-10" db="EMBL/GenBank/DDBJ databases">
        <authorList>
            <person name="Varghese N."/>
            <person name="Submissions S."/>
        </authorList>
    </citation>
    <scope>NUCLEOTIDE SEQUENCE [LARGE SCALE GENOMIC DNA]</scope>
    <source>
        <strain evidence="18">CGMCC 1.7285</strain>
    </source>
</reference>
<evidence type="ECO:0000256" key="4">
    <source>
        <dbReference type="ARBA" id="ARBA00022618"/>
    </source>
</evidence>
<dbReference type="GO" id="GO:0009252">
    <property type="term" value="P:peptidoglycan biosynthetic process"/>
    <property type="evidence" value="ECO:0007669"/>
    <property type="project" value="UniProtKB-UniRule"/>
</dbReference>
<evidence type="ECO:0000256" key="11">
    <source>
        <dbReference type="ARBA" id="ARBA00023136"/>
    </source>
</evidence>
<feature type="transmembrane region" description="Helical" evidence="16">
    <location>
        <begin position="225"/>
        <end position="244"/>
    </location>
</feature>
<keyword evidence="10 16" id="KW-1133">Transmembrane helix</keyword>
<evidence type="ECO:0000313" key="18">
    <source>
        <dbReference type="Proteomes" id="UP000199424"/>
    </source>
</evidence>
<evidence type="ECO:0000256" key="8">
    <source>
        <dbReference type="ARBA" id="ARBA00022960"/>
    </source>
</evidence>
<feature type="transmembrane region" description="Helical" evidence="16">
    <location>
        <begin position="89"/>
        <end position="110"/>
    </location>
</feature>
<name>A0A1I6GWM8_9GAMM</name>
<keyword evidence="16" id="KW-0997">Cell inner membrane</keyword>
<dbReference type="AlphaFoldDB" id="A0A1I6GWM8"/>
<feature type="transmembrane region" description="Helical" evidence="16">
    <location>
        <begin position="188"/>
        <end position="218"/>
    </location>
</feature>
<keyword evidence="3 16" id="KW-1003">Cell membrane</keyword>
<keyword evidence="5 16" id="KW-0328">Glycosyltransferase</keyword>
<dbReference type="NCBIfam" id="NF008042">
    <property type="entry name" value="PRK10774.1"/>
    <property type="match status" value="1"/>
</dbReference>
<evidence type="ECO:0000256" key="12">
    <source>
        <dbReference type="ARBA" id="ARBA00023306"/>
    </source>
</evidence>
<dbReference type="EC" id="2.4.99.28" evidence="16"/>
<feature type="transmembrane region" description="Helical" evidence="16">
    <location>
        <begin position="147"/>
        <end position="168"/>
    </location>
</feature>
<keyword evidence="13 16" id="KW-0961">Cell wall biogenesis/degradation</keyword>
<comment type="subcellular location">
    <subcellularLocation>
        <location evidence="16">Cell inner membrane</location>
        <topology evidence="16">Multi-pass membrane protein</topology>
    </subcellularLocation>
    <subcellularLocation>
        <location evidence="1">Cell membrane</location>
        <topology evidence="1">Multi-pass membrane protein</topology>
    </subcellularLocation>
    <text evidence="16">Localizes to the division septum.</text>
</comment>
<proteinExistence type="inferred from homology"/>
<evidence type="ECO:0000313" key="17">
    <source>
        <dbReference type="EMBL" id="SFR46481.1"/>
    </source>
</evidence>
<dbReference type="InterPro" id="IPR001182">
    <property type="entry name" value="FtsW/RodA"/>
</dbReference>
<dbReference type="GO" id="GO:0032153">
    <property type="term" value="C:cell division site"/>
    <property type="evidence" value="ECO:0007669"/>
    <property type="project" value="UniProtKB-UniRule"/>
</dbReference>
<keyword evidence="7 16" id="KW-0812">Transmembrane</keyword>
<feature type="transmembrane region" description="Helical" evidence="16">
    <location>
        <begin position="304"/>
        <end position="329"/>
    </location>
</feature>
<evidence type="ECO:0000256" key="2">
    <source>
        <dbReference type="ARBA" id="ARBA00004752"/>
    </source>
</evidence>
<sequence>MVARAHKARTSHSAEQQLELGIQSSLEAMSVPPWQRWRDWWIATDRTLLYDRMLLWLALALMAIGLVMVTSASFPVAERLTGNPFHFMIRHGIYVGLGVALMLTVIQVPIQWWSSGSSSLLLISMGMLIMVLFIGHEVNGAKRWIKLGPLTLQVAEVAKLFFVIYMSSYLTRRVGEVQENLKGFLKPLLVLFLFAGLLLLQPDFGSLVVMSCIAVGMLFLAGARLWQFFGVMIAFAAAIVLLIVKEPYRMRRVVSFLDPWEDPFGSGYQLTQSLMAFGRGDWFGQGLGNSIQKLQYLPEAHTDFIMAVVGEELGFFGIVLILVLSFALVIRTMQLGRKALHAGHQYGGFVAYGIGIWFAFQAMVNIGAAAGILPTKGLTLPLISYGGTSLLISCVAIGILLRVDYEVRVSQIKVAPRRRSATKAGGAA</sequence>
<dbReference type="HAMAP" id="MF_00913">
    <property type="entry name" value="PGT_FtsW_proteobact"/>
    <property type="match status" value="1"/>
</dbReference>
<feature type="transmembrane region" description="Helical" evidence="16">
    <location>
        <begin position="349"/>
        <end position="370"/>
    </location>
</feature>
<dbReference type="UniPathway" id="UPA00219"/>
<evidence type="ECO:0000256" key="7">
    <source>
        <dbReference type="ARBA" id="ARBA00022692"/>
    </source>
</evidence>
<evidence type="ECO:0000256" key="14">
    <source>
        <dbReference type="ARBA" id="ARBA00038053"/>
    </source>
</evidence>
<dbReference type="GO" id="GO:0008360">
    <property type="term" value="P:regulation of cell shape"/>
    <property type="evidence" value="ECO:0007669"/>
    <property type="project" value="UniProtKB-KW"/>
</dbReference>
<dbReference type="Proteomes" id="UP000199424">
    <property type="component" value="Unassembled WGS sequence"/>
</dbReference>
<comment type="function">
    <text evidence="16">Peptidoglycan polymerase that is essential for cell division.</text>
</comment>
<dbReference type="PANTHER" id="PTHR30474:SF2">
    <property type="entry name" value="PEPTIDOGLYCAN GLYCOSYLTRANSFERASE FTSW-RELATED"/>
    <property type="match status" value="1"/>
</dbReference>
<keyword evidence="18" id="KW-1185">Reference proteome</keyword>
<dbReference type="GO" id="GO:0015648">
    <property type="term" value="F:lipid-linked peptidoglycan transporter activity"/>
    <property type="evidence" value="ECO:0007669"/>
    <property type="project" value="TreeGrafter"/>
</dbReference>
<dbReference type="GO" id="GO:0005886">
    <property type="term" value="C:plasma membrane"/>
    <property type="evidence" value="ECO:0007669"/>
    <property type="project" value="UniProtKB-SubCell"/>
</dbReference>
<dbReference type="NCBIfam" id="TIGR02614">
    <property type="entry name" value="ftsW"/>
    <property type="match status" value="1"/>
</dbReference>
<evidence type="ECO:0000256" key="16">
    <source>
        <dbReference type="HAMAP-Rule" id="MF_00913"/>
    </source>
</evidence>
<evidence type="ECO:0000256" key="3">
    <source>
        <dbReference type="ARBA" id="ARBA00022475"/>
    </source>
</evidence>
<keyword evidence="4 16" id="KW-0132">Cell division</keyword>
<comment type="pathway">
    <text evidence="2 16">Cell wall biogenesis; peptidoglycan biosynthesis.</text>
</comment>
<keyword evidence="11 16" id="KW-0472">Membrane</keyword>
<dbReference type="PROSITE" id="PS00428">
    <property type="entry name" value="FTSW_RODA_SPOVE"/>
    <property type="match status" value="1"/>
</dbReference>
<evidence type="ECO:0000256" key="15">
    <source>
        <dbReference type="ARBA" id="ARBA00049902"/>
    </source>
</evidence>
<evidence type="ECO:0000256" key="1">
    <source>
        <dbReference type="ARBA" id="ARBA00004651"/>
    </source>
</evidence>
<dbReference type="InterPro" id="IPR018365">
    <property type="entry name" value="Cell_cycle_FtsW-rel_CS"/>
</dbReference>
<dbReference type="PANTHER" id="PTHR30474">
    <property type="entry name" value="CELL CYCLE PROTEIN"/>
    <property type="match status" value="1"/>
</dbReference>
<dbReference type="GO" id="GO:0043093">
    <property type="term" value="P:FtsZ-dependent cytokinesis"/>
    <property type="evidence" value="ECO:0007669"/>
    <property type="project" value="UniProtKB-UniRule"/>
</dbReference>
<keyword evidence="12 16" id="KW-0131">Cell cycle</keyword>
<evidence type="ECO:0000256" key="13">
    <source>
        <dbReference type="ARBA" id="ARBA00023316"/>
    </source>
</evidence>
<dbReference type="GO" id="GO:0008955">
    <property type="term" value="F:peptidoglycan glycosyltransferase activity"/>
    <property type="evidence" value="ECO:0007669"/>
    <property type="project" value="UniProtKB-UniRule"/>
</dbReference>
<organism evidence="17 18">
    <name type="scientific">Pseudidiomarina maritima</name>
    <dbReference type="NCBI Taxonomy" id="519453"/>
    <lineage>
        <taxon>Bacteria</taxon>
        <taxon>Pseudomonadati</taxon>
        <taxon>Pseudomonadota</taxon>
        <taxon>Gammaproteobacteria</taxon>
        <taxon>Alteromonadales</taxon>
        <taxon>Idiomarinaceae</taxon>
        <taxon>Pseudidiomarina</taxon>
    </lineage>
</organism>
<comment type="catalytic activity">
    <reaction evidence="15 16">
        <text>[GlcNAc-(1-&gt;4)-Mur2Ac(oyl-L-Ala-gamma-D-Glu-L-Lys-D-Ala-D-Ala)](n)-di-trans,octa-cis-undecaprenyl diphosphate + beta-D-GlcNAc-(1-&gt;4)-Mur2Ac(oyl-L-Ala-gamma-D-Glu-L-Lys-D-Ala-D-Ala)-di-trans,octa-cis-undecaprenyl diphosphate = [GlcNAc-(1-&gt;4)-Mur2Ac(oyl-L-Ala-gamma-D-Glu-L-Lys-D-Ala-D-Ala)](n+1)-di-trans,octa-cis-undecaprenyl diphosphate + di-trans,octa-cis-undecaprenyl diphosphate + H(+)</text>
        <dbReference type="Rhea" id="RHEA:23708"/>
        <dbReference type="Rhea" id="RHEA-COMP:9602"/>
        <dbReference type="Rhea" id="RHEA-COMP:9603"/>
        <dbReference type="ChEBI" id="CHEBI:15378"/>
        <dbReference type="ChEBI" id="CHEBI:58405"/>
        <dbReference type="ChEBI" id="CHEBI:60033"/>
        <dbReference type="ChEBI" id="CHEBI:78435"/>
        <dbReference type="EC" id="2.4.99.28"/>
    </reaction>
</comment>
<feature type="transmembrane region" description="Helical" evidence="16">
    <location>
        <begin position="382"/>
        <end position="403"/>
    </location>
</feature>
<keyword evidence="8 16" id="KW-0133">Cell shape</keyword>
<keyword evidence="9 16" id="KW-0573">Peptidoglycan synthesis</keyword>